<feature type="transmembrane region" description="Helical" evidence="1">
    <location>
        <begin position="94"/>
        <end position="117"/>
    </location>
</feature>
<keyword evidence="3" id="KW-1185">Reference proteome</keyword>
<evidence type="ECO:0000313" key="2">
    <source>
        <dbReference type="EMBL" id="MFD1587105.1"/>
    </source>
</evidence>
<protein>
    <submittedName>
        <fullName evidence="2">DUF5518 domain-containing protein</fullName>
    </submittedName>
</protein>
<keyword evidence="1" id="KW-0472">Membrane</keyword>
<comment type="caution">
    <text evidence="2">The sequence shown here is derived from an EMBL/GenBank/DDBJ whole genome shotgun (WGS) entry which is preliminary data.</text>
</comment>
<keyword evidence="1" id="KW-1133">Transmembrane helix</keyword>
<dbReference type="RefSeq" id="WP_247375153.1">
    <property type="nucleotide sequence ID" value="NZ_JALLGV010000001.1"/>
</dbReference>
<feature type="transmembrane region" description="Helical" evidence="1">
    <location>
        <begin position="33"/>
        <end position="52"/>
    </location>
</feature>
<evidence type="ECO:0000256" key="1">
    <source>
        <dbReference type="SAM" id="Phobius"/>
    </source>
</evidence>
<dbReference type="EMBL" id="JBHUDJ010000003">
    <property type="protein sequence ID" value="MFD1587105.1"/>
    <property type="molecule type" value="Genomic_DNA"/>
</dbReference>
<feature type="transmembrane region" description="Helical" evidence="1">
    <location>
        <begin position="7"/>
        <end position="27"/>
    </location>
</feature>
<proteinExistence type="predicted"/>
<sequence>MDINWRAVFVGFLVAVTLGLIVSWLVPPTQSTAFVHVLPGLIGGAVAGYMVAGVGDGALHGGLATVFGGLLTLVVLTVFAALFTGLVFTLGAFIVGLVVLFGQAIPGAIAGAFGGWVSGRAEARETPATEAR</sequence>
<accession>A0ABD6CAG2</accession>
<gene>
    <name evidence="2" type="ORF">ACFR9U_08915</name>
</gene>
<dbReference type="Pfam" id="PF17647">
    <property type="entry name" value="DUF5518"/>
    <property type="match status" value="1"/>
</dbReference>
<keyword evidence="1" id="KW-0812">Transmembrane</keyword>
<feature type="transmembrane region" description="Helical" evidence="1">
    <location>
        <begin position="64"/>
        <end position="88"/>
    </location>
</feature>
<organism evidence="2 3">
    <name type="scientific">Halorientalis brevis</name>
    <dbReference type="NCBI Taxonomy" id="1126241"/>
    <lineage>
        <taxon>Archaea</taxon>
        <taxon>Methanobacteriati</taxon>
        <taxon>Methanobacteriota</taxon>
        <taxon>Stenosarchaea group</taxon>
        <taxon>Halobacteria</taxon>
        <taxon>Halobacteriales</taxon>
        <taxon>Haloarculaceae</taxon>
        <taxon>Halorientalis</taxon>
    </lineage>
</organism>
<dbReference type="InterPro" id="IPR040493">
    <property type="entry name" value="DUF5518"/>
</dbReference>
<dbReference type="Proteomes" id="UP001597119">
    <property type="component" value="Unassembled WGS sequence"/>
</dbReference>
<evidence type="ECO:0000313" key="3">
    <source>
        <dbReference type="Proteomes" id="UP001597119"/>
    </source>
</evidence>
<reference evidence="2 3" key="1">
    <citation type="journal article" date="2019" name="Int. J. Syst. Evol. Microbiol.">
        <title>The Global Catalogue of Microorganisms (GCM) 10K type strain sequencing project: providing services to taxonomists for standard genome sequencing and annotation.</title>
        <authorList>
            <consortium name="The Broad Institute Genomics Platform"/>
            <consortium name="The Broad Institute Genome Sequencing Center for Infectious Disease"/>
            <person name="Wu L."/>
            <person name="Ma J."/>
        </authorList>
    </citation>
    <scope>NUCLEOTIDE SEQUENCE [LARGE SCALE GENOMIC DNA]</scope>
    <source>
        <strain evidence="2 3">CGMCC 1.12125</strain>
    </source>
</reference>
<name>A0ABD6CAG2_9EURY</name>
<dbReference type="AlphaFoldDB" id="A0ABD6CAG2"/>